<evidence type="ECO:0000313" key="5">
    <source>
        <dbReference type="Proteomes" id="UP000244855"/>
    </source>
</evidence>
<feature type="region of interest" description="Disordered" evidence="1">
    <location>
        <begin position="189"/>
        <end position="215"/>
    </location>
</feature>
<keyword evidence="5" id="KW-1185">Reference proteome</keyword>
<dbReference type="EMBL" id="KZ805405">
    <property type="protein sequence ID" value="PVH98821.1"/>
    <property type="molecule type" value="Genomic_DNA"/>
</dbReference>
<name>A0A2V1DLV3_9PLEO</name>
<evidence type="ECO:0000256" key="2">
    <source>
        <dbReference type="SAM" id="SignalP"/>
    </source>
</evidence>
<feature type="region of interest" description="Disordered" evidence="1">
    <location>
        <begin position="319"/>
        <end position="414"/>
    </location>
</feature>
<dbReference type="AlphaFoldDB" id="A0A2V1DLV3"/>
<feature type="compositionally biased region" description="Low complexity" evidence="1">
    <location>
        <begin position="331"/>
        <end position="356"/>
    </location>
</feature>
<dbReference type="InterPro" id="IPR055915">
    <property type="entry name" value="DUF7492"/>
</dbReference>
<proteinExistence type="predicted"/>
<keyword evidence="2" id="KW-0732">Signal</keyword>
<dbReference type="STRING" id="97972.A0A2V1DLV3"/>
<gene>
    <name evidence="4" type="ORF">DM02DRAFT_656962</name>
</gene>
<protein>
    <recommendedName>
        <fullName evidence="3">DUF7492 domain-containing protein</fullName>
    </recommendedName>
</protein>
<evidence type="ECO:0000313" key="4">
    <source>
        <dbReference type="EMBL" id="PVH98821.1"/>
    </source>
</evidence>
<dbReference type="Pfam" id="PF24320">
    <property type="entry name" value="DUF7492"/>
    <property type="match status" value="1"/>
</dbReference>
<accession>A0A2V1DLV3</accession>
<evidence type="ECO:0000259" key="3">
    <source>
        <dbReference type="Pfam" id="PF24320"/>
    </source>
</evidence>
<feature type="domain" description="DUF7492" evidence="3">
    <location>
        <begin position="21"/>
        <end position="280"/>
    </location>
</feature>
<evidence type="ECO:0000256" key="1">
    <source>
        <dbReference type="SAM" id="MobiDB-lite"/>
    </source>
</evidence>
<dbReference type="Proteomes" id="UP000244855">
    <property type="component" value="Unassembled WGS sequence"/>
</dbReference>
<feature type="chain" id="PRO_5016124891" description="DUF7492 domain-containing protein" evidence="2">
    <location>
        <begin position="23"/>
        <end position="457"/>
    </location>
</feature>
<sequence>MKASNFQAALVALISLAPVVVAHTWIDQLRNIDDKGNYVGDAGYPRMKYVQGDKEYNMDPGVAASGSIYLLPSIKEKTLPWISEETLLCHPFQRTAKQTPKYPRLKTTPGRFVAMRYLENGHVTLVGQEPNNWKANGNGTVFIYGTTEPKEDEKLVNVLQWTQDGKGGNKGGVLLATQDYDDGRCHQNNPSPFSKARAGEHPNYAVGQADKGPSNLELPCESNVQIPKDAATGKPLTLYWVWQWNTQPGQNPGQPKGQDEYYTTCMDVDVVDKIDETAKLEHPMFQQDGMTKAVSNFASRKAIYTDPIKGEIGPYFKEKGIQFGGSGNGNGSAAPTPTPSSKPSKPSGKPTQKPTTLATVTSPAGATKPSAPPANNNGPNDIPTITRRPGRIQPSKAPAAAPPNNGDKNKQVNDDVVTVTNIVSVTVTASAAKVTAPPGRAPRALPLLGAQQFKGRA</sequence>
<dbReference type="OrthoDB" id="64281at2759"/>
<feature type="signal peptide" evidence="2">
    <location>
        <begin position="1"/>
        <end position="22"/>
    </location>
</feature>
<organism evidence="4 5">
    <name type="scientific">Periconia macrospinosa</name>
    <dbReference type="NCBI Taxonomy" id="97972"/>
    <lineage>
        <taxon>Eukaryota</taxon>
        <taxon>Fungi</taxon>
        <taxon>Dikarya</taxon>
        <taxon>Ascomycota</taxon>
        <taxon>Pezizomycotina</taxon>
        <taxon>Dothideomycetes</taxon>
        <taxon>Pleosporomycetidae</taxon>
        <taxon>Pleosporales</taxon>
        <taxon>Massarineae</taxon>
        <taxon>Periconiaceae</taxon>
        <taxon>Periconia</taxon>
    </lineage>
</organism>
<reference evidence="4 5" key="1">
    <citation type="journal article" date="2018" name="Sci. Rep.">
        <title>Comparative genomics provides insights into the lifestyle and reveals functional heterogeneity of dark septate endophytic fungi.</title>
        <authorList>
            <person name="Knapp D.G."/>
            <person name="Nemeth J.B."/>
            <person name="Barry K."/>
            <person name="Hainaut M."/>
            <person name="Henrissat B."/>
            <person name="Johnson J."/>
            <person name="Kuo A."/>
            <person name="Lim J.H.P."/>
            <person name="Lipzen A."/>
            <person name="Nolan M."/>
            <person name="Ohm R.A."/>
            <person name="Tamas L."/>
            <person name="Grigoriev I.V."/>
            <person name="Spatafora J.W."/>
            <person name="Nagy L.G."/>
            <person name="Kovacs G.M."/>
        </authorList>
    </citation>
    <scope>NUCLEOTIDE SEQUENCE [LARGE SCALE GENOMIC DNA]</scope>
    <source>
        <strain evidence="4 5">DSE2036</strain>
    </source>
</reference>